<dbReference type="GO" id="GO:0005789">
    <property type="term" value="C:endoplasmic reticulum membrane"/>
    <property type="evidence" value="ECO:0007669"/>
    <property type="project" value="UniProtKB-SubCell"/>
</dbReference>
<dbReference type="PANTHER" id="PTHR21212">
    <property type="entry name" value="BERNARDINELLI-SEIP CONGENITAL LIPODYSTROPHY 2 HOMOLOG BSCL2 PROTEIN"/>
    <property type="match status" value="1"/>
</dbReference>
<keyword evidence="9" id="KW-1185">Reference proteome</keyword>
<sequence length="130" mass="14948">MLGTDFVQRRSLRIGSNTSSSPARNLNPKGKVFRLVFRFAVSADIGVWLVGMIEVRIEFLSERAKVTASSSQPCIMLFKSQPAHPLVWLWKRTVFVWISIIMFLTELMFALVFCRPIITPRGKPRIPYIY</sequence>
<dbReference type="GO" id="GO:0140042">
    <property type="term" value="P:lipid droplet formation"/>
    <property type="evidence" value="ECO:0007669"/>
    <property type="project" value="UniProtKB-ARBA"/>
</dbReference>
<comment type="subcellular location">
    <subcellularLocation>
        <location evidence="1">Endoplasmic reticulum membrane</location>
        <topology evidence="1">Multi-pass membrane protein</topology>
    </subcellularLocation>
</comment>
<evidence type="ECO:0000256" key="1">
    <source>
        <dbReference type="ARBA" id="ARBA00004477"/>
    </source>
</evidence>
<comment type="caution">
    <text evidence="8">The sequence shown here is derived from an EMBL/GenBank/DDBJ whole genome shotgun (WGS) entry which is preliminary data.</text>
</comment>
<dbReference type="PANTHER" id="PTHR21212:SF6">
    <property type="entry name" value="SEIPIN-2-LIKE"/>
    <property type="match status" value="1"/>
</dbReference>
<keyword evidence="3" id="KW-0256">Endoplasmic reticulum</keyword>
<evidence type="ECO:0000256" key="3">
    <source>
        <dbReference type="ARBA" id="ARBA00022824"/>
    </source>
</evidence>
<keyword evidence="4 7" id="KW-1133">Transmembrane helix</keyword>
<dbReference type="EMBL" id="JADGMS010000016">
    <property type="protein sequence ID" value="KAF9666683.1"/>
    <property type="molecule type" value="Genomic_DNA"/>
</dbReference>
<dbReference type="OrthoDB" id="3990054at2759"/>
<keyword evidence="6 7" id="KW-0472">Membrane</keyword>
<protein>
    <submittedName>
        <fullName evidence="8">Uncharacterized protein</fullName>
    </submittedName>
</protein>
<reference evidence="8 9" key="1">
    <citation type="submission" date="2020-10" db="EMBL/GenBank/DDBJ databases">
        <title>Plant Genome Project.</title>
        <authorList>
            <person name="Zhang R.-G."/>
        </authorList>
    </citation>
    <scope>NUCLEOTIDE SEQUENCE [LARGE SCALE GENOMIC DNA]</scope>
    <source>
        <strain evidence="8">FAFU-HL-1</strain>
        <tissue evidence="8">Leaf</tissue>
    </source>
</reference>
<evidence type="ECO:0000256" key="2">
    <source>
        <dbReference type="ARBA" id="ARBA00022692"/>
    </source>
</evidence>
<organism evidence="8 9">
    <name type="scientific">Salix dunnii</name>
    <dbReference type="NCBI Taxonomy" id="1413687"/>
    <lineage>
        <taxon>Eukaryota</taxon>
        <taxon>Viridiplantae</taxon>
        <taxon>Streptophyta</taxon>
        <taxon>Embryophyta</taxon>
        <taxon>Tracheophyta</taxon>
        <taxon>Spermatophyta</taxon>
        <taxon>Magnoliopsida</taxon>
        <taxon>eudicotyledons</taxon>
        <taxon>Gunneridae</taxon>
        <taxon>Pentapetalae</taxon>
        <taxon>rosids</taxon>
        <taxon>fabids</taxon>
        <taxon>Malpighiales</taxon>
        <taxon>Salicaceae</taxon>
        <taxon>Saliceae</taxon>
        <taxon>Salix</taxon>
    </lineage>
</organism>
<proteinExistence type="predicted"/>
<gene>
    <name evidence="8" type="ORF">SADUNF_Sadunf16G0254300</name>
</gene>
<evidence type="ECO:0000313" key="8">
    <source>
        <dbReference type="EMBL" id="KAF9666683.1"/>
    </source>
</evidence>
<accession>A0A835MR84</accession>
<evidence type="ECO:0000256" key="5">
    <source>
        <dbReference type="ARBA" id="ARBA00023098"/>
    </source>
</evidence>
<evidence type="ECO:0000256" key="7">
    <source>
        <dbReference type="SAM" id="Phobius"/>
    </source>
</evidence>
<dbReference type="AlphaFoldDB" id="A0A835MR84"/>
<feature type="transmembrane region" description="Helical" evidence="7">
    <location>
        <begin position="35"/>
        <end position="53"/>
    </location>
</feature>
<evidence type="ECO:0000256" key="4">
    <source>
        <dbReference type="ARBA" id="ARBA00022989"/>
    </source>
</evidence>
<name>A0A835MR84_9ROSI</name>
<evidence type="ECO:0000313" key="9">
    <source>
        <dbReference type="Proteomes" id="UP000657918"/>
    </source>
</evidence>
<dbReference type="Proteomes" id="UP000657918">
    <property type="component" value="Chromosome 16"/>
</dbReference>
<dbReference type="GO" id="GO:0006629">
    <property type="term" value="P:lipid metabolic process"/>
    <property type="evidence" value="ECO:0007669"/>
    <property type="project" value="UniProtKB-KW"/>
</dbReference>
<evidence type="ECO:0000256" key="6">
    <source>
        <dbReference type="ARBA" id="ARBA00023136"/>
    </source>
</evidence>
<feature type="transmembrane region" description="Helical" evidence="7">
    <location>
        <begin position="94"/>
        <end position="114"/>
    </location>
</feature>
<dbReference type="InterPro" id="IPR009617">
    <property type="entry name" value="Seipin"/>
</dbReference>
<keyword evidence="2 7" id="KW-0812">Transmembrane</keyword>
<keyword evidence="5" id="KW-0443">Lipid metabolism</keyword>